<protein>
    <recommendedName>
        <fullName evidence="9">Bifunctional inhibitor/plant lipid transfer protein/seed storage helical domain-containing protein</fullName>
    </recommendedName>
</protein>
<evidence type="ECO:0000256" key="5">
    <source>
        <dbReference type="ARBA" id="ARBA00023157"/>
    </source>
</evidence>
<name>A0AAQ3SG64_PASNO</name>
<keyword evidence="5" id="KW-1015">Disulfide bond</keyword>
<keyword evidence="6" id="KW-0325">Glycoprotein</keyword>
<dbReference type="Proteomes" id="UP001341281">
    <property type="component" value="Chromosome 02"/>
</dbReference>
<dbReference type="InterPro" id="IPR043325">
    <property type="entry name" value="LTSS"/>
</dbReference>
<evidence type="ECO:0000256" key="8">
    <source>
        <dbReference type="SAM" id="SignalP"/>
    </source>
</evidence>
<reference evidence="10 11" key="1">
    <citation type="submission" date="2024-02" db="EMBL/GenBank/DDBJ databases">
        <title>High-quality chromosome-scale genome assembly of Pensacola bahiagrass (Paspalum notatum Flugge var. saurae).</title>
        <authorList>
            <person name="Vega J.M."/>
            <person name="Podio M."/>
            <person name="Orjuela J."/>
            <person name="Siena L.A."/>
            <person name="Pessino S.C."/>
            <person name="Combes M.C."/>
            <person name="Mariac C."/>
            <person name="Albertini E."/>
            <person name="Pupilli F."/>
            <person name="Ortiz J.P.A."/>
            <person name="Leblanc O."/>
        </authorList>
    </citation>
    <scope>NUCLEOTIDE SEQUENCE [LARGE SCALE GENOMIC DNA]</scope>
    <source>
        <strain evidence="10">R1</strain>
        <tissue evidence="10">Leaf</tissue>
    </source>
</reference>
<evidence type="ECO:0000256" key="6">
    <source>
        <dbReference type="ARBA" id="ARBA00023180"/>
    </source>
</evidence>
<dbReference type="FunFam" id="1.10.110.10:FF:000001">
    <property type="entry name" value="Bifunctional inhibitor/lipid-transfer protein/seed storage 2S albumin superfamily protein"/>
    <property type="match status" value="1"/>
</dbReference>
<evidence type="ECO:0000313" key="11">
    <source>
        <dbReference type="Proteomes" id="UP001341281"/>
    </source>
</evidence>
<sequence>MAVARATTGTGMAQWLVLALAAALLAAVARVDGATATASAPAPAPSAYCTDALLSLAGCLSYVQEGSTEATPDPSCCSGLKDVVRTQVACLCQAFQSGQDFGVSLNMTKALQLPAACKVKTPPASKCNVSLPGVPSATPGAFACLVYPALLSWPLRCCSIGRSPILRPVAVVVNSFGLGVTRSGSNRERLRHSGSRPRAFWRGRQPLGIIADLLRCSNRCRDPVHVPCLVSCWALTSGSDVRDQKHIREHANPVPRCML</sequence>
<dbReference type="GO" id="GO:0005886">
    <property type="term" value="C:plasma membrane"/>
    <property type="evidence" value="ECO:0007669"/>
    <property type="project" value="UniProtKB-SubCell"/>
</dbReference>
<keyword evidence="3" id="KW-0336">GPI-anchor</keyword>
<keyword evidence="4 8" id="KW-0732">Signal</keyword>
<evidence type="ECO:0000256" key="3">
    <source>
        <dbReference type="ARBA" id="ARBA00022622"/>
    </source>
</evidence>
<dbReference type="AlphaFoldDB" id="A0AAQ3SG64"/>
<dbReference type="InterPro" id="IPR016140">
    <property type="entry name" value="Bifunc_inhib/LTP/seed_store"/>
</dbReference>
<evidence type="ECO:0000256" key="2">
    <source>
        <dbReference type="ARBA" id="ARBA00009748"/>
    </source>
</evidence>
<keyword evidence="7" id="KW-0449">Lipoprotein</keyword>
<gene>
    <name evidence="10" type="ORF">U9M48_006419</name>
</gene>
<dbReference type="Pfam" id="PF14368">
    <property type="entry name" value="LTP_2"/>
    <property type="match status" value="1"/>
</dbReference>
<dbReference type="GO" id="GO:0008289">
    <property type="term" value="F:lipid binding"/>
    <property type="evidence" value="ECO:0007669"/>
    <property type="project" value="InterPro"/>
</dbReference>
<dbReference type="SUPFAM" id="SSF47699">
    <property type="entry name" value="Bifunctional inhibitor/lipid-transfer protein/seed storage 2S albumin"/>
    <property type="match status" value="1"/>
</dbReference>
<proteinExistence type="inferred from homology"/>
<dbReference type="GO" id="GO:0006869">
    <property type="term" value="P:lipid transport"/>
    <property type="evidence" value="ECO:0007669"/>
    <property type="project" value="InterPro"/>
</dbReference>
<evidence type="ECO:0000256" key="4">
    <source>
        <dbReference type="ARBA" id="ARBA00022729"/>
    </source>
</evidence>
<keyword evidence="3" id="KW-0472">Membrane</keyword>
<dbReference type="SMART" id="SM00499">
    <property type="entry name" value="AAI"/>
    <property type="match status" value="1"/>
</dbReference>
<dbReference type="EMBL" id="CP144746">
    <property type="protein sequence ID" value="WVZ55808.1"/>
    <property type="molecule type" value="Genomic_DNA"/>
</dbReference>
<feature type="domain" description="Bifunctional inhibitor/plant lipid transfer protein/seed storage helical" evidence="9">
    <location>
        <begin position="49"/>
        <end position="127"/>
    </location>
</feature>
<comment type="subcellular location">
    <subcellularLocation>
        <location evidence="1">Cell membrane</location>
        <topology evidence="1">Lipid-anchor</topology>
        <topology evidence="1">GPI-anchor</topology>
    </subcellularLocation>
</comment>
<dbReference type="InterPro" id="IPR000528">
    <property type="entry name" value="Plant_nsLTP"/>
</dbReference>
<evidence type="ECO:0000313" key="10">
    <source>
        <dbReference type="EMBL" id="WVZ55808.1"/>
    </source>
</evidence>
<dbReference type="Gene3D" id="1.10.110.10">
    <property type="entry name" value="Plant lipid-transfer and hydrophobic proteins"/>
    <property type="match status" value="1"/>
</dbReference>
<feature type="chain" id="PRO_5043046652" description="Bifunctional inhibitor/plant lipid transfer protein/seed storage helical domain-containing protein" evidence="8">
    <location>
        <begin position="34"/>
        <end position="259"/>
    </location>
</feature>
<evidence type="ECO:0000259" key="9">
    <source>
        <dbReference type="SMART" id="SM00499"/>
    </source>
</evidence>
<dbReference type="InterPro" id="IPR036312">
    <property type="entry name" value="Bifun_inhib/LTP/seed_sf"/>
</dbReference>
<dbReference type="GO" id="GO:0098552">
    <property type="term" value="C:side of membrane"/>
    <property type="evidence" value="ECO:0007669"/>
    <property type="project" value="UniProtKB-KW"/>
</dbReference>
<dbReference type="PANTHER" id="PTHR33044">
    <property type="entry name" value="BIFUNCTIONAL INHIBITOR/LIPID-TRANSFER PROTEIN/SEED STORAGE 2S ALBUMIN SUPERFAMILY PROTEIN-RELATED"/>
    <property type="match status" value="1"/>
</dbReference>
<dbReference type="PRINTS" id="PR00382">
    <property type="entry name" value="LIPIDTRNSFER"/>
</dbReference>
<feature type="signal peptide" evidence="8">
    <location>
        <begin position="1"/>
        <end position="33"/>
    </location>
</feature>
<evidence type="ECO:0000256" key="7">
    <source>
        <dbReference type="ARBA" id="ARBA00023288"/>
    </source>
</evidence>
<dbReference type="CDD" id="cd00010">
    <property type="entry name" value="AAI_LTSS"/>
    <property type="match status" value="1"/>
</dbReference>
<evidence type="ECO:0000256" key="1">
    <source>
        <dbReference type="ARBA" id="ARBA00004609"/>
    </source>
</evidence>
<accession>A0AAQ3SG64</accession>
<keyword evidence="11" id="KW-1185">Reference proteome</keyword>
<comment type="similarity">
    <text evidence="2">Belongs to the plant LTP family.</text>
</comment>
<organism evidence="10 11">
    <name type="scientific">Paspalum notatum var. saurae</name>
    <dbReference type="NCBI Taxonomy" id="547442"/>
    <lineage>
        <taxon>Eukaryota</taxon>
        <taxon>Viridiplantae</taxon>
        <taxon>Streptophyta</taxon>
        <taxon>Embryophyta</taxon>
        <taxon>Tracheophyta</taxon>
        <taxon>Spermatophyta</taxon>
        <taxon>Magnoliopsida</taxon>
        <taxon>Liliopsida</taxon>
        <taxon>Poales</taxon>
        <taxon>Poaceae</taxon>
        <taxon>PACMAD clade</taxon>
        <taxon>Panicoideae</taxon>
        <taxon>Andropogonodae</taxon>
        <taxon>Paspaleae</taxon>
        <taxon>Paspalinae</taxon>
        <taxon>Paspalum</taxon>
    </lineage>
</organism>